<organism evidence="2 3">
    <name type="scientific">Lysobacter hankyongensis</name>
    <dbReference type="NCBI Taxonomy" id="1176535"/>
    <lineage>
        <taxon>Bacteria</taxon>
        <taxon>Pseudomonadati</taxon>
        <taxon>Pseudomonadota</taxon>
        <taxon>Gammaproteobacteria</taxon>
        <taxon>Lysobacterales</taxon>
        <taxon>Lysobacteraceae</taxon>
        <taxon>Lysobacter</taxon>
    </lineage>
</organism>
<dbReference type="InterPro" id="IPR015421">
    <property type="entry name" value="PyrdxlP-dep_Trfase_major"/>
</dbReference>
<reference evidence="3" key="1">
    <citation type="journal article" date="2019" name="Int. J. Syst. Evol. Microbiol.">
        <title>The Global Catalogue of Microorganisms (GCM) 10K type strain sequencing project: providing services to taxonomists for standard genome sequencing and annotation.</title>
        <authorList>
            <consortium name="The Broad Institute Genomics Platform"/>
            <consortium name="The Broad Institute Genome Sequencing Center for Infectious Disease"/>
            <person name="Wu L."/>
            <person name="Ma J."/>
        </authorList>
    </citation>
    <scope>NUCLEOTIDE SEQUENCE [LARGE SCALE GENOMIC DNA]</scope>
    <source>
        <strain evidence="3">JCM 18204</strain>
    </source>
</reference>
<evidence type="ECO:0000313" key="2">
    <source>
        <dbReference type="EMBL" id="GAA4789079.1"/>
    </source>
</evidence>
<dbReference type="Proteomes" id="UP001499959">
    <property type="component" value="Unassembled WGS sequence"/>
</dbReference>
<feature type="domain" description="Aminotransferase class I/classII large" evidence="1">
    <location>
        <begin position="166"/>
        <end position="302"/>
    </location>
</feature>
<protein>
    <recommendedName>
        <fullName evidence="1">Aminotransferase class I/classII large domain-containing protein</fullName>
    </recommendedName>
</protein>
<dbReference type="EMBL" id="BAABJE010000005">
    <property type="protein sequence ID" value="GAA4789079.1"/>
    <property type="molecule type" value="Genomic_DNA"/>
</dbReference>
<dbReference type="Gene3D" id="3.90.1150.10">
    <property type="entry name" value="Aspartate Aminotransferase, domain 1"/>
    <property type="match status" value="1"/>
</dbReference>
<dbReference type="InterPro" id="IPR015424">
    <property type="entry name" value="PyrdxlP-dep_Trfase"/>
</dbReference>
<accession>A0ABP9B1Z3</accession>
<dbReference type="InterPro" id="IPR004839">
    <property type="entry name" value="Aminotransferase_I/II_large"/>
</dbReference>
<sequence>MTLAIDTYRAVPTLGDVPGLLNLSWTLDEREWLAADLDALVAARLEEELASGLPGLHRYLVKDPYGGETLGPAVERYFGLSGLAPHVSCAAGVNGLLHALAALPGPDGVAMAGSVYPDFSHWLLRRGIAIRAFDADASERLEDWSAHRGLVHLERPALFASPWDSLDALRALCARMPHAIVLIDESNANYCPPAFSAATLTATFDNLVVLRGLSKAYGMGSLRLGYAVSSPALTSRVRSHLPALGVSTLSLVVGGAILACGDIGAPLRARIAEAKTQLRTSLVACGVDAAALLPAGEALPYLLFDALPAVLTDSGDPATLRIGTKRHPLWHPQGMRTIHRCSVPLRPERMALLQARLGAGAADASRLG</sequence>
<proteinExistence type="predicted"/>
<keyword evidence="3" id="KW-1185">Reference proteome</keyword>
<dbReference type="Gene3D" id="3.40.640.10">
    <property type="entry name" value="Type I PLP-dependent aspartate aminotransferase-like (Major domain)"/>
    <property type="match status" value="1"/>
</dbReference>
<dbReference type="InterPro" id="IPR015422">
    <property type="entry name" value="PyrdxlP-dep_Trfase_small"/>
</dbReference>
<name>A0ABP9B1Z3_9GAMM</name>
<dbReference type="RefSeq" id="WP_345302481.1">
    <property type="nucleotide sequence ID" value="NZ_BAABJE010000005.1"/>
</dbReference>
<dbReference type="SUPFAM" id="SSF53383">
    <property type="entry name" value="PLP-dependent transferases"/>
    <property type="match status" value="1"/>
</dbReference>
<dbReference type="Pfam" id="PF00155">
    <property type="entry name" value="Aminotran_1_2"/>
    <property type="match status" value="1"/>
</dbReference>
<evidence type="ECO:0000259" key="1">
    <source>
        <dbReference type="Pfam" id="PF00155"/>
    </source>
</evidence>
<gene>
    <name evidence="2" type="ORF">GCM10023307_12760</name>
</gene>
<evidence type="ECO:0000313" key="3">
    <source>
        <dbReference type="Proteomes" id="UP001499959"/>
    </source>
</evidence>
<comment type="caution">
    <text evidence="2">The sequence shown here is derived from an EMBL/GenBank/DDBJ whole genome shotgun (WGS) entry which is preliminary data.</text>
</comment>